<dbReference type="AlphaFoldDB" id="A0A8S3H0I9"/>
<sequence length="59" mass="6723">IISAIYTLRTNRSSSTIQITDTMHPTQISGILAKFHYHNEAQQLLDAFQINKSSAYFVH</sequence>
<dbReference type="EMBL" id="CAJOBJ010324941">
    <property type="protein sequence ID" value="CAF5173945.1"/>
    <property type="molecule type" value="Genomic_DNA"/>
</dbReference>
<accession>A0A8S3H0I9</accession>
<protein>
    <submittedName>
        <fullName evidence="1">Uncharacterized protein</fullName>
    </submittedName>
</protein>
<name>A0A8S3H0I9_9BILA</name>
<proteinExistence type="predicted"/>
<evidence type="ECO:0000313" key="1">
    <source>
        <dbReference type="EMBL" id="CAF5173945.1"/>
    </source>
</evidence>
<reference evidence="1" key="1">
    <citation type="submission" date="2021-02" db="EMBL/GenBank/DDBJ databases">
        <authorList>
            <person name="Nowell W R."/>
        </authorList>
    </citation>
    <scope>NUCLEOTIDE SEQUENCE</scope>
</reference>
<gene>
    <name evidence="1" type="ORF">GIL414_LOCUS67080</name>
</gene>
<organism evidence="1 2">
    <name type="scientific">Rotaria magnacalcarata</name>
    <dbReference type="NCBI Taxonomy" id="392030"/>
    <lineage>
        <taxon>Eukaryota</taxon>
        <taxon>Metazoa</taxon>
        <taxon>Spiralia</taxon>
        <taxon>Gnathifera</taxon>
        <taxon>Rotifera</taxon>
        <taxon>Eurotatoria</taxon>
        <taxon>Bdelloidea</taxon>
        <taxon>Philodinida</taxon>
        <taxon>Philodinidae</taxon>
        <taxon>Rotaria</taxon>
    </lineage>
</organism>
<feature type="non-terminal residue" evidence="1">
    <location>
        <position position="1"/>
    </location>
</feature>
<evidence type="ECO:0000313" key="2">
    <source>
        <dbReference type="Proteomes" id="UP000681720"/>
    </source>
</evidence>
<dbReference type="Proteomes" id="UP000681720">
    <property type="component" value="Unassembled WGS sequence"/>
</dbReference>
<comment type="caution">
    <text evidence="1">The sequence shown here is derived from an EMBL/GenBank/DDBJ whole genome shotgun (WGS) entry which is preliminary data.</text>
</comment>